<sequence length="198" mass="22450">MPAIFLFLDEKMKKAELRKEQINKLKEFANTKEKETEDSILLEKLMETDLIKNSQTIGVTASLPFEVDTSELIARLWEAGKKVYLAKARADQDHTLDFLRYTYMSKLVKSKFGVEEIADGDAEVNNELDLVIVPGLAFALDSHVRLGFGGGYYDRFLAKYNPKTVSLVSSPMQFASSEWPVEKTDIPIQTIVTTNKIY</sequence>
<comment type="caution">
    <text evidence="6">The sequence shown here is derived from an EMBL/GenBank/DDBJ whole genome shotgun (WGS) entry which is preliminary data.</text>
</comment>
<dbReference type="GO" id="GO:0005524">
    <property type="term" value="F:ATP binding"/>
    <property type="evidence" value="ECO:0007669"/>
    <property type="project" value="UniProtKB-KW"/>
</dbReference>
<keyword evidence="5" id="KW-0460">Magnesium</keyword>
<name>A0ABC9VN16_LACAM</name>
<protein>
    <recommendedName>
        <fullName evidence="5">5-formyltetrahydrofolate cyclo-ligase</fullName>
        <ecNumber evidence="5">6.3.3.2</ecNumber>
    </recommendedName>
</protein>
<dbReference type="GO" id="GO:0030272">
    <property type="term" value="F:5-formyltetrahydrofolate cyclo-ligase activity"/>
    <property type="evidence" value="ECO:0007669"/>
    <property type="project" value="UniProtKB-EC"/>
</dbReference>
<dbReference type="PANTHER" id="PTHR23407:SF1">
    <property type="entry name" value="5-FORMYLTETRAHYDROFOLATE CYCLO-LIGASE"/>
    <property type="match status" value="1"/>
</dbReference>
<accession>A0ABC9VN16</accession>
<dbReference type="SUPFAM" id="SSF100950">
    <property type="entry name" value="NagB/RpiA/CoA transferase-like"/>
    <property type="match status" value="1"/>
</dbReference>
<evidence type="ECO:0000256" key="1">
    <source>
        <dbReference type="ARBA" id="ARBA00010638"/>
    </source>
</evidence>
<evidence type="ECO:0000256" key="4">
    <source>
        <dbReference type="PIRSR" id="PIRSR006806-1"/>
    </source>
</evidence>
<comment type="similarity">
    <text evidence="1 5">Belongs to the 5-formyltetrahydrofolate cyclo-ligase family.</text>
</comment>
<keyword evidence="2 4" id="KW-0547">Nucleotide-binding</keyword>
<dbReference type="NCBIfam" id="TIGR02727">
    <property type="entry name" value="MTHFS_bact"/>
    <property type="match status" value="1"/>
</dbReference>
<dbReference type="InterPro" id="IPR002698">
    <property type="entry name" value="FTHF_cligase"/>
</dbReference>
<dbReference type="PIRSF" id="PIRSF006806">
    <property type="entry name" value="FTHF_cligase"/>
    <property type="match status" value="1"/>
</dbReference>
<comment type="cofactor">
    <cofactor evidence="5">
        <name>Mg(2+)</name>
        <dbReference type="ChEBI" id="CHEBI:18420"/>
    </cofactor>
</comment>
<dbReference type="InterPro" id="IPR037171">
    <property type="entry name" value="NagB/RpiA_transferase-like"/>
</dbReference>
<proteinExistence type="inferred from homology"/>
<evidence type="ECO:0000256" key="3">
    <source>
        <dbReference type="ARBA" id="ARBA00022840"/>
    </source>
</evidence>
<dbReference type="Proteomes" id="UP001437574">
    <property type="component" value="Unassembled WGS sequence"/>
</dbReference>
<dbReference type="InterPro" id="IPR024185">
    <property type="entry name" value="FTHF_cligase-like_sf"/>
</dbReference>
<dbReference type="EC" id="6.3.3.2" evidence="5"/>
<feature type="binding site" evidence="4">
    <location>
        <begin position="145"/>
        <end position="153"/>
    </location>
    <ligand>
        <name>ATP</name>
        <dbReference type="ChEBI" id="CHEBI:30616"/>
    </ligand>
</feature>
<reference evidence="7" key="2">
    <citation type="submission" date="2024-01" db="EMBL/GenBank/DDBJ databases">
        <title>Draft genome sequence of Lactobacillus amylovorus strain TKL145.</title>
        <authorList>
            <person name="Tohno M."/>
            <person name="Tanizawa Y."/>
        </authorList>
    </citation>
    <scope>NUCLEOTIDE SEQUENCE [LARGE SCALE GENOMIC DNA]</scope>
    <source>
        <strain evidence="7">TKL145</strain>
    </source>
</reference>
<keyword evidence="3 4" id="KW-0067">ATP-binding</keyword>
<evidence type="ECO:0000313" key="6">
    <source>
        <dbReference type="EMBL" id="GAA0042422.1"/>
    </source>
</evidence>
<dbReference type="GO" id="GO:0046872">
    <property type="term" value="F:metal ion binding"/>
    <property type="evidence" value="ECO:0007669"/>
    <property type="project" value="UniProtKB-KW"/>
</dbReference>
<feature type="binding site" evidence="4">
    <location>
        <begin position="14"/>
        <end position="18"/>
    </location>
    <ligand>
        <name>ATP</name>
        <dbReference type="ChEBI" id="CHEBI:30616"/>
    </ligand>
</feature>
<reference evidence="6 7" key="1">
    <citation type="journal article" date="2024" name="Int. J. Syst. Evol. Microbiol.">
        <title>Proposal of Lactobacillus amylovorus subsp. animalis subsp. nov. and an emended description of Lactobacillus amylovorus.</title>
        <authorList>
            <person name="Yamane K."/>
            <person name="Tanizawa Y."/>
            <person name="Kobayashi H."/>
            <person name="Kamizono T."/>
            <person name="Kojima Y."/>
            <person name="Takagi H."/>
            <person name="Tohno M."/>
        </authorList>
    </citation>
    <scope>NUCLEOTIDE SEQUENCE [LARGE SCALE GENOMIC DNA]</scope>
    <source>
        <strain evidence="6 7">TKL145</strain>
    </source>
</reference>
<organism evidence="6 7">
    <name type="scientific">Lactobacillus amylovorus subsp. animalium</name>
    <dbReference type="NCBI Taxonomy" id="3378536"/>
    <lineage>
        <taxon>Bacteria</taxon>
        <taxon>Bacillati</taxon>
        <taxon>Bacillota</taxon>
        <taxon>Bacilli</taxon>
        <taxon>Lactobacillales</taxon>
        <taxon>Lactobacillaceae</taxon>
        <taxon>Lactobacillus</taxon>
    </lineage>
</organism>
<evidence type="ECO:0000256" key="5">
    <source>
        <dbReference type="RuleBase" id="RU361279"/>
    </source>
</evidence>
<evidence type="ECO:0000313" key="7">
    <source>
        <dbReference type="Proteomes" id="UP001437574"/>
    </source>
</evidence>
<keyword evidence="5" id="KW-0479">Metal-binding</keyword>
<comment type="catalytic activity">
    <reaction evidence="5">
        <text>(6S)-5-formyl-5,6,7,8-tetrahydrofolate + ATP = (6R)-5,10-methenyltetrahydrofolate + ADP + phosphate</text>
        <dbReference type="Rhea" id="RHEA:10488"/>
        <dbReference type="ChEBI" id="CHEBI:30616"/>
        <dbReference type="ChEBI" id="CHEBI:43474"/>
        <dbReference type="ChEBI" id="CHEBI:57455"/>
        <dbReference type="ChEBI" id="CHEBI:57457"/>
        <dbReference type="ChEBI" id="CHEBI:456216"/>
        <dbReference type="EC" id="6.3.3.2"/>
    </reaction>
</comment>
<dbReference type="AlphaFoldDB" id="A0ABC9VN16"/>
<dbReference type="PANTHER" id="PTHR23407">
    <property type="entry name" value="ATPASE INHIBITOR/5-FORMYLTETRAHYDROFOLATE CYCLO-LIGASE"/>
    <property type="match status" value="1"/>
</dbReference>
<gene>
    <name evidence="6" type="ORF">LATKL145_08320</name>
</gene>
<dbReference type="Gene3D" id="3.40.50.10420">
    <property type="entry name" value="NagB/RpiA/CoA transferase-like"/>
    <property type="match status" value="1"/>
</dbReference>
<dbReference type="EMBL" id="BAAAAK010000007">
    <property type="protein sequence ID" value="GAA0042422.1"/>
    <property type="molecule type" value="Genomic_DNA"/>
</dbReference>
<evidence type="ECO:0000256" key="2">
    <source>
        <dbReference type="ARBA" id="ARBA00022741"/>
    </source>
</evidence>
<feature type="binding site" evidence="4">
    <location>
        <position position="66"/>
    </location>
    <ligand>
        <name>substrate</name>
    </ligand>
</feature>
<dbReference type="Pfam" id="PF01812">
    <property type="entry name" value="5-FTHF_cyc-lig"/>
    <property type="match status" value="1"/>
</dbReference>